<dbReference type="EMBL" id="BMKA01000004">
    <property type="protein sequence ID" value="GGA27179.1"/>
    <property type="molecule type" value="Genomic_DNA"/>
</dbReference>
<dbReference type="Proteomes" id="UP000628017">
    <property type="component" value="Unassembled WGS sequence"/>
</dbReference>
<dbReference type="InterPro" id="IPR050324">
    <property type="entry name" value="CDP-alcohol_PTase-I"/>
</dbReference>
<evidence type="ECO:0000256" key="12">
    <source>
        <dbReference type="SAM" id="Phobius"/>
    </source>
</evidence>
<dbReference type="PANTHER" id="PTHR14269">
    <property type="entry name" value="CDP-DIACYLGLYCEROL--GLYCEROL-3-PHOSPHATE 3-PHOSPHATIDYLTRANSFERASE-RELATED"/>
    <property type="match status" value="1"/>
</dbReference>
<evidence type="ECO:0000256" key="10">
    <source>
        <dbReference type="ARBA" id="ARBA00023264"/>
    </source>
</evidence>
<evidence type="ECO:0000256" key="1">
    <source>
        <dbReference type="ARBA" id="ARBA00004141"/>
    </source>
</evidence>
<dbReference type="InterPro" id="IPR048254">
    <property type="entry name" value="CDP_ALCOHOL_P_TRANSF_CS"/>
</dbReference>
<comment type="caution">
    <text evidence="13">The sequence shown here is derived from an EMBL/GenBank/DDBJ whole genome shotgun (WGS) entry which is preliminary data.</text>
</comment>
<reference evidence="13" key="2">
    <citation type="submission" date="2020-09" db="EMBL/GenBank/DDBJ databases">
        <authorList>
            <person name="Sun Q."/>
            <person name="Zhou Y."/>
        </authorList>
    </citation>
    <scope>NUCLEOTIDE SEQUENCE</scope>
    <source>
        <strain evidence="13">CGMCC 1.15880</strain>
    </source>
</reference>
<keyword evidence="4 11" id="KW-0808">Transferase</keyword>
<dbReference type="InterPro" id="IPR000462">
    <property type="entry name" value="CDP-OH_P_trans"/>
</dbReference>
<evidence type="ECO:0000256" key="5">
    <source>
        <dbReference type="ARBA" id="ARBA00022692"/>
    </source>
</evidence>
<sequence length="255" mass="27576">MSTPPSDTKAEISILQLLPNVITIGAICAGLTAIRFGYQGDFETSVRLILLACVLDGIDGRLARMMNSDSAVGAELDSLADFLNFGVAPVLILHHWALTDTTGLGWIAVLCYTICCVLRLARFNVSSRLEKLSPDPSSGTDHFIGVPSPAGAVLVMLPMFVAFLFPDIGIIPPVAIAIYIGAIGLLMISRLPTYSFKNVSIARTYAKYLMLVAVLMAAALFTYLWATLVLFCVIYLLGLVRAFQLDRRAKKNTEG</sequence>
<dbReference type="PANTHER" id="PTHR14269:SF61">
    <property type="entry name" value="CDP-DIACYLGLYCEROL--SERINE O-PHOSPHATIDYLTRANSFERASE"/>
    <property type="match status" value="1"/>
</dbReference>
<evidence type="ECO:0000256" key="4">
    <source>
        <dbReference type="ARBA" id="ARBA00022679"/>
    </source>
</evidence>
<dbReference type="PROSITE" id="PS00379">
    <property type="entry name" value="CDP_ALCOHOL_P_TRANSF"/>
    <property type="match status" value="1"/>
</dbReference>
<proteinExistence type="inferred from homology"/>
<feature type="transmembrane region" description="Helical" evidence="12">
    <location>
        <begin position="103"/>
        <end position="121"/>
    </location>
</feature>
<keyword evidence="14" id="KW-1185">Reference proteome</keyword>
<dbReference type="AlphaFoldDB" id="A0A916R4E9"/>
<keyword evidence="8 12" id="KW-0472">Membrane</keyword>
<evidence type="ECO:0000256" key="2">
    <source>
        <dbReference type="ARBA" id="ARBA00010441"/>
    </source>
</evidence>
<keyword evidence="5 12" id="KW-0812">Transmembrane</keyword>
<feature type="transmembrane region" description="Helical" evidence="12">
    <location>
        <begin position="12"/>
        <end position="36"/>
    </location>
</feature>
<feature type="transmembrane region" description="Helical" evidence="12">
    <location>
        <begin position="170"/>
        <end position="188"/>
    </location>
</feature>
<dbReference type="RefSeq" id="WP_188677152.1">
    <property type="nucleotide sequence ID" value="NZ_BMKA01000004.1"/>
</dbReference>
<evidence type="ECO:0000256" key="3">
    <source>
        <dbReference type="ARBA" id="ARBA00022516"/>
    </source>
</evidence>
<comment type="subcellular location">
    <subcellularLocation>
        <location evidence="1">Membrane</location>
        <topology evidence="1">Multi-pass membrane protein</topology>
    </subcellularLocation>
</comment>
<dbReference type="GO" id="GO:0016780">
    <property type="term" value="F:phosphotransferase activity, for other substituted phosphate groups"/>
    <property type="evidence" value="ECO:0007669"/>
    <property type="project" value="InterPro"/>
</dbReference>
<reference evidence="13" key="1">
    <citation type="journal article" date="2014" name="Int. J. Syst. Evol. Microbiol.">
        <title>Complete genome sequence of Corynebacterium casei LMG S-19264T (=DSM 44701T), isolated from a smear-ripened cheese.</title>
        <authorList>
            <consortium name="US DOE Joint Genome Institute (JGI-PGF)"/>
            <person name="Walter F."/>
            <person name="Albersmeier A."/>
            <person name="Kalinowski J."/>
            <person name="Ruckert C."/>
        </authorList>
    </citation>
    <scope>NUCLEOTIDE SEQUENCE</scope>
    <source>
        <strain evidence="13">CGMCC 1.15880</strain>
    </source>
</reference>
<keyword evidence="7" id="KW-0443">Lipid metabolism</keyword>
<name>A0A916R4E9_9RHOB</name>
<evidence type="ECO:0000256" key="11">
    <source>
        <dbReference type="RuleBase" id="RU003750"/>
    </source>
</evidence>
<dbReference type="GO" id="GO:0008654">
    <property type="term" value="P:phospholipid biosynthetic process"/>
    <property type="evidence" value="ECO:0007669"/>
    <property type="project" value="UniProtKB-KW"/>
</dbReference>
<accession>A0A916R4E9</accession>
<evidence type="ECO:0000256" key="6">
    <source>
        <dbReference type="ARBA" id="ARBA00022989"/>
    </source>
</evidence>
<dbReference type="Gene3D" id="1.20.120.1760">
    <property type="match status" value="1"/>
</dbReference>
<keyword evidence="3" id="KW-0444">Lipid biosynthesis</keyword>
<dbReference type="GO" id="GO:0016020">
    <property type="term" value="C:membrane"/>
    <property type="evidence" value="ECO:0007669"/>
    <property type="project" value="UniProtKB-SubCell"/>
</dbReference>
<keyword evidence="6 12" id="KW-1133">Transmembrane helix</keyword>
<evidence type="ECO:0000313" key="13">
    <source>
        <dbReference type="EMBL" id="GGA27179.1"/>
    </source>
</evidence>
<evidence type="ECO:0000256" key="7">
    <source>
        <dbReference type="ARBA" id="ARBA00023098"/>
    </source>
</evidence>
<protein>
    <submittedName>
        <fullName evidence="13">CDP-diacylglycerol--serine O-phosphatidyltransferase</fullName>
    </submittedName>
</protein>
<keyword evidence="10" id="KW-1208">Phospholipid metabolism</keyword>
<gene>
    <name evidence="13" type="primary">pssA</name>
    <name evidence="13" type="ORF">GCM10011498_30250</name>
</gene>
<comment type="similarity">
    <text evidence="2 11">Belongs to the CDP-alcohol phosphatidyltransferase class-I family.</text>
</comment>
<feature type="transmembrane region" description="Helical" evidence="12">
    <location>
        <begin position="142"/>
        <end position="164"/>
    </location>
</feature>
<dbReference type="Pfam" id="PF01066">
    <property type="entry name" value="CDP-OH_P_transf"/>
    <property type="match status" value="1"/>
</dbReference>
<organism evidence="13 14">
    <name type="scientific">Neptunicoccus cionae</name>
    <dbReference type="NCBI Taxonomy" id="2035344"/>
    <lineage>
        <taxon>Bacteria</taxon>
        <taxon>Pseudomonadati</taxon>
        <taxon>Pseudomonadota</taxon>
        <taxon>Alphaproteobacteria</taxon>
        <taxon>Rhodobacterales</taxon>
        <taxon>Paracoccaceae</taxon>
        <taxon>Neptunicoccus</taxon>
    </lineage>
</organism>
<dbReference type="InterPro" id="IPR043130">
    <property type="entry name" value="CDP-OH_PTrfase_TM_dom"/>
</dbReference>
<evidence type="ECO:0000256" key="9">
    <source>
        <dbReference type="ARBA" id="ARBA00023209"/>
    </source>
</evidence>
<evidence type="ECO:0000256" key="8">
    <source>
        <dbReference type="ARBA" id="ARBA00023136"/>
    </source>
</evidence>
<evidence type="ECO:0000313" key="14">
    <source>
        <dbReference type="Proteomes" id="UP000628017"/>
    </source>
</evidence>
<feature type="transmembrane region" description="Helical" evidence="12">
    <location>
        <begin position="208"/>
        <end position="237"/>
    </location>
</feature>
<keyword evidence="9" id="KW-0594">Phospholipid biosynthesis</keyword>